<sequence>MLNFKYLK</sequence>
<name>A0AAW1H606_POPJA</name>
<proteinExistence type="predicted"/>
<dbReference type="EMBL" id="JASPKY010002098">
    <property type="protein sequence ID" value="KAK9670870.1"/>
    <property type="molecule type" value="Genomic_DNA"/>
</dbReference>
<organism evidence="1 3">
    <name type="scientific">Popillia japonica</name>
    <name type="common">Japanese beetle</name>
    <dbReference type="NCBI Taxonomy" id="7064"/>
    <lineage>
        <taxon>Eukaryota</taxon>
        <taxon>Metazoa</taxon>
        <taxon>Ecdysozoa</taxon>
        <taxon>Arthropoda</taxon>
        <taxon>Hexapoda</taxon>
        <taxon>Insecta</taxon>
        <taxon>Pterygota</taxon>
        <taxon>Neoptera</taxon>
        <taxon>Endopterygota</taxon>
        <taxon>Coleoptera</taxon>
        <taxon>Polyphaga</taxon>
        <taxon>Scarabaeiformia</taxon>
        <taxon>Scarabaeidae</taxon>
        <taxon>Rutelinae</taxon>
        <taxon>Popillia</taxon>
    </lineage>
</organism>
<evidence type="ECO:0000313" key="3">
    <source>
        <dbReference type="Proteomes" id="UP001458880"/>
    </source>
</evidence>
<gene>
    <name evidence="2" type="ORF">QE152_g25036</name>
    <name evidence="1" type="ORF">QE152_g41153</name>
</gene>
<evidence type="ECO:0000313" key="2">
    <source>
        <dbReference type="EMBL" id="KAK9712123.1"/>
    </source>
</evidence>
<dbReference type="EMBL" id="JASPKY010000268">
    <property type="protein sequence ID" value="KAK9712123.1"/>
    <property type="molecule type" value="Genomic_DNA"/>
</dbReference>
<keyword evidence="3" id="KW-1185">Reference proteome</keyword>
<reference evidence="1" key="1">
    <citation type="submission" date="2023-05" db="EMBL/GenBank/DDBJ databases">
        <authorList>
            <person name="Nardi F."/>
            <person name="Carapelli A."/>
            <person name="Cucini C."/>
        </authorList>
    </citation>
    <scope>NUCLEOTIDE SEQUENCE</scope>
    <source>
        <strain evidence="1">DMR45628</strain>
        <tissue evidence="1">Testes</tissue>
    </source>
</reference>
<reference evidence="1 3" key="2">
    <citation type="journal article" date="2024" name="BMC Genomics">
        <title>De novo assembly and annotation of Popillia japonica's genome with initial clues to its potential as an invasive pest.</title>
        <authorList>
            <person name="Cucini C."/>
            <person name="Boschi S."/>
            <person name="Funari R."/>
            <person name="Cardaioli E."/>
            <person name="Iannotti N."/>
            <person name="Marturano G."/>
            <person name="Paoli F."/>
            <person name="Bruttini M."/>
            <person name="Carapelli A."/>
            <person name="Frati F."/>
            <person name="Nardi F."/>
        </authorList>
    </citation>
    <scope>NUCLEOTIDE SEQUENCE [LARGE SCALE GENOMIC DNA]</scope>
    <source>
        <strain evidence="1">DMR45628</strain>
    </source>
</reference>
<comment type="caution">
    <text evidence="1">The sequence shown here is derived from an EMBL/GenBank/DDBJ whole genome shotgun (WGS) entry which is preliminary data.</text>
</comment>
<protein>
    <submittedName>
        <fullName evidence="1">Uncharacterized protein</fullName>
    </submittedName>
</protein>
<dbReference type="Proteomes" id="UP001458880">
    <property type="component" value="Unassembled WGS sequence"/>
</dbReference>
<accession>A0AAW1H606</accession>
<feature type="non-terminal residue" evidence="1">
    <location>
        <position position="8"/>
    </location>
</feature>
<evidence type="ECO:0000313" key="1">
    <source>
        <dbReference type="EMBL" id="KAK9670870.1"/>
    </source>
</evidence>